<keyword evidence="3" id="KW-0677">Repeat</keyword>
<evidence type="ECO:0000256" key="1">
    <source>
        <dbReference type="ARBA" id="ARBA00009608"/>
    </source>
</evidence>
<gene>
    <name evidence="5" type="primary">LOC103600878</name>
</gene>
<keyword evidence="4" id="KW-1185">Reference proteome</keyword>
<dbReference type="InterPro" id="IPR050694">
    <property type="entry name" value="LRRC14/PRAME"/>
</dbReference>
<proteinExistence type="inferred from homology"/>
<reference evidence="5" key="1">
    <citation type="submission" date="2025-08" db="UniProtKB">
        <authorList>
            <consortium name="RefSeq"/>
        </authorList>
    </citation>
    <scope>IDENTIFICATION</scope>
</reference>
<dbReference type="PIRSF" id="PIRSF038286">
    <property type="entry name" value="PRAME"/>
    <property type="match status" value="1"/>
</dbReference>
<dbReference type="GeneID" id="103600878"/>
<evidence type="ECO:0000256" key="3">
    <source>
        <dbReference type="ARBA" id="ARBA00022737"/>
    </source>
</evidence>
<name>A0ABM0RS41_GALVR</name>
<evidence type="ECO:0000313" key="4">
    <source>
        <dbReference type="Proteomes" id="UP000694923"/>
    </source>
</evidence>
<dbReference type="Gene3D" id="3.80.10.10">
    <property type="entry name" value="Ribonuclease Inhibitor"/>
    <property type="match status" value="1"/>
</dbReference>
<dbReference type="RefSeq" id="XP_008583432.1">
    <property type="nucleotide sequence ID" value="XM_008585210.1"/>
</dbReference>
<dbReference type="InterPro" id="IPR032675">
    <property type="entry name" value="LRR_dom_sf"/>
</dbReference>
<dbReference type="Proteomes" id="UP000694923">
    <property type="component" value="Unplaced"/>
</dbReference>
<keyword evidence="2" id="KW-0433">Leucine-rich repeat</keyword>
<protein>
    <submittedName>
        <fullName evidence="5">PRAME family member 12-like</fullName>
    </submittedName>
</protein>
<accession>A0ABM0RS41</accession>
<evidence type="ECO:0000256" key="2">
    <source>
        <dbReference type="ARBA" id="ARBA00022614"/>
    </source>
</evidence>
<comment type="similarity">
    <text evidence="1">Belongs to the PRAME family.</text>
</comment>
<evidence type="ECO:0000313" key="5">
    <source>
        <dbReference type="RefSeq" id="XP_008583432.1"/>
    </source>
</evidence>
<dbReference type="SUPFAM" id="SSF52047">
    <property type="entry name" value="RNI-like"/>
    <property type="match status" value="1"/>
</dbReference>
<dbReference type="PANTHER" id="PTHR14224:SF19">
    <property type="entry name" value="PRAME FAMILY MEMBER 11-RELATED"/>
    <property type="match status" value="1"/>
</dbReference>
<dbReference type="PANTHER" id="PTHR14224">
    <property type="entry name" value="SIMILAR TO PREFERENTIALLY EXPRESSED ANTIGEN IN MELANOMA-LIKE 3"/>
    <property type="match status" value="1"/>
</dbReference>
<sequence>MIVTYKVKGSNPLLATTKIKSSRCKMQVLDLRNVHRNFWSLWSGAEAGACSPWAMNETQSVEDFPGTGGKRPLKVLVDLCLKETALDEFHTCLLLWVKQRQGLLRLCCRKLDISSLPICVIDEVLRMVELDCIQEVRMDRNCDLLKLASFAPFLGRMSNLRKLLLHHVFEIPRISPEEMKEIIVKIASHFAKLHHLQELYVESAVFLEVHVHVLLRCLKTPFETLSIHNGWLYESDMSHLFQCLSISQLKHLDLRGICLIHVSPESLRVLVESVAVTLQTLDLQDCWMTNPQLNAILPALSHCSQLRAFSFYGNYFSMAALKDLLRHTANLANLSLEMYPAPLESYDPDGDFQWGTFVQLRAELMVILRVFRQPKLIWFSSYPCVRCTKWQSCHWEGTSCYCSLPV</sequence>
<dbReference type="InterPro" id="IPR026271">
    <property type="entry name" value="PRAME"/>
</dbReference>
<organism evidence="4 5">
    <name type="scientific">Galeopterus variegatus</name>
    <name type="common">Malayan flying lemur</name>
    <name type="synonym">Cynocephalus variegatus</name>
    <dbReference type="NCBI Taxonomy" id="482537"/>
    <lineage>
        <taxon>Eukaryota</taxon>
        <taxon>Metazoa</taxon>
        <taxon>Chordata</taxon>
        <taxon>Craniata</taxon>
        <taxon>Vertebrata</taxon>
        <taxon>Euteleostomi</taxon>
        <taxon>Mammalia</taxon>
        <taxon>Eutheria</taxon>
        <taxon>Euarchontoglires</taxon>
        <taxon>Dermoptera</taxon>
        <taxon>Cynocephalidae</taxon>
        <taxon>Galeopterus</taxon>
    </lineage>
</organism>